<dbReference type="OrthoDB" id="9812661at2"/>
<proteinExistence type="inferred from homology"/>
<keyword evidence="3" id="KW-0808">Transferase</keyword>
<dbReference type="AlphaFoldDB" id="A0A5C6V5G7"/>
<dbReference type="GO" id="GO:0015648">
    <property type="term" value="F:lipid-linked peptidoglycan transporter activity"/>
    <property type="evidence" value="ECO:0007669"/>
    <property type="project" value="TreeGrafter"/>
</dbReference>
<evidence type="ECO:0000256" key="14">
    <source>
        <dbReference type="ARBA" id="ARBA00044770"/>
    </source>
</evidence>
<evidence type="ECO:0000256" key="7">
    <source>
        <dbReference type="ARBA" id="ARBA00022989"/>
    </source>
</evidence>
<feature type="transmembrane region" description="Helical" evidence="16">
    <location>
        <begin position="48"/>
        <end position="66"/>
    </location>
</feature>
<dbReference type="PANTHER" id="PTHR30474:SF2">
    <property type="entry name" value="PEPTIDOGLYCAN GLYCOSYLTRANSFERASE FTSW-RELATED"/>
    <property type="match status" value="1"/>
</dbReference>
<accession>A0A5C6V5G7</accession>
<evidence type="ECO:0000313" key="18">
    <source>
        <dbReference type="Proteomes" id="UP000321168"/>
    </source>
</evidence>
<dbReference type="Proteomes" id="UP000321168">
    <property type="component" value="Unassembled WGS sequence"/>
</dbReference>
<feature type="transmembrane region" description="Helical" evidence="16">
    <location>
        <begin position="346"/>
        <end position="367"/>
    </location>
</feature>
<comment type="subcellular location">
    <subcellularLocation>
        <location evidence="1">Membrane</location>
        <topology evidence="1">Multi-pass membrane protein</topology>
    </subcellularLocation>
</comment>
<comment type="caution">
    <text evidence="17">The sequence shown here is derived from an EMBL/GenBank/DDBJ whole genome shotgun (WGS) entry which is preliminary data.</text>
</comment>
<evidence type="ECO:0000256" key="8">
    <source>
        <dbReference type="ARBA" id="ARBA00023136"/>
    </source>
</evidence>
<keyword evidence="17" id="KW-0132">Cell division</keyword>
<keyword evidence="6" id="KW-0573">Peptidoglycan synthesis</keyword>
<evidence type="ECO:0000256" key="5">
    <source>
        <dbReference type="ARBA" id="ARBA00022960"/>
    </source>
</evidence>
<dbReference type="RefSeq" id="WP_147014399.1">
    <property type="nucleotide sequence ID" value="NZ_VORB01000005.1"/>
</dbReference>
<name>A0A5C6V5G7_9FLAO</name>
<evidence type="ECO:0000256" key="9">
    <source>
        <dbReference type="ARBA" id="ARBA00032370"/>
    </source>
</evidence>
<evidence type="ECO:0000256" key="6">
    <source>
        <dbReference type="ARBA" id="ARBA00022984"/>
    </source>
</evidence>
<organism evidence="17 18">
    <name type="scientific">Luteibaculum oceani</name>
    <dbReference type="NCBI Taxonomy" id="1294296"/>
    <lineage>
        <taxon>Bacteria</taxon>
        <taxon>Pseudomonadati</taxon>
        <taxon>Bacteroidota</taxon>
        <taxon>Flavobacteriia</taxon>
        <taxon>Flavobacteriales</taxon>
        <taxon>Luteibaculaceae</taxon>
        <taxon>Luteibaculum</taxon>
    </lineage>
</organism>
<dbReference type="GO" id="GO:0005886">
    <property type="term" value="C:plasma membrane"/>
    <property type="evidence" value="ECO:0007669"/>
    <property type="project" value="TreeGrafter"/>
</dbReference>
<gene>
    <name evidence="17" type="ORF">FRX97_06585</name>
</gene>
<evidence type="ECO:0000256" key="1">
    <source>
        <dbReference type="ARBA" id="ARBA00004141"/>
    </source>
</evidence>
<feature type="transmembrane region" description="Helical" evidence="16">
    <location>
        <begin position="168"/>
        <end position="185"/>
    </location>
</feature>
<evidence type="ECO:0000256" key="16">
    <source>
        <dbReference type="SAM" id="Phobius"/>
    </source>
</evidence>
<feature type="transmembrane region" description="Helical" evidence="16">
    <location>
        <begin position="312"/>
        <end position="334"/>
    </location>
</feature>
<protein>
    <recommendedName>
        <fullName evidence="12">Probable peptidoglycan glycosyltransferase FtsW</fullName>
        <ecNumber evidence="14">2.4.99.28</ecNumber>
    </recommendedName>
    <alternativeName>
        <fullName evidence="13">Cell division protein FtsW</fullName>
    </alternativeName>
    <alternativeName>
        <fullName evidence="10">Cell wall polymerase</fullName>
    </alternativeName>
    <alternativeName>
        <fullName evidence="9">Peptidoglycan polymerase</fullName>
    </alternativeName>
</protein>
<evidence type="ECO:0000256" key="11">
    <source>
        <dbReference type="ARBA" id="ARBA00038053"/>
    </source>
</evidence>
<evidence type="ECO:0000256" key="2">
    <source>
        <dbReference type="ARBA" id="ARBA00022676"/>
    </source>
</evidence>
<keyword evidence="2" id="KW-0328">Glycosyltransferase</keyword>
<evidence type="ECO:0000313" key="17">
    <source>
        <dbReference type="EMBL" id="TXC78875.1"/>
    </source>
</evidence>
<evidence type="ECO:0000256" key="15">
    <source>
        <dbReference type="ARBA" id="ARBA00049902"/>
    </source>
</evidence>
<evidence type="ECO:0000256" key="13">
    <source>
        <dbReference type="ARBA" id="ARBA00041418"/>
    </source>
</evidence>
<dbReference type="GO" id="GO:0008360">
    <property type="term" value="P:regulation of cell shape"/>
    <property type="evidence" value="ECO:0007669"/>
    <property type="project" value="UniProtKB-KW"/>
</dbReference>
<dbReference type="EC" id="2.4.99.28" evidence="14"/>
<dbReference type="InterPro" id="IPR001182">
    <property type="entry name" value="FtsW/RodA"/>
</dbReference>
<keyword evidence="17" id="KW-0131">Cell cycle</keyword>
<sequence>MSELFKNIQGDKKIWLLSCCLAIISILAVYSSVSALAFKQRDGLPEQIILKHGIIMLVGFALMYVIHRVRFTYFSKISVLLMWLSAGLLLFTLLKGSSINNANRWLIIPGINQSFQTSDLAKIVLIVFLSRMLAMRKEFIEDYRRVLIPASGAVALICGLILPANFSTAALLGAVCFLLMFIAGVPLKQLSVLVISAGVGFFMLIQIAGSYPDVLPRMATWKSRIENFGSAKSETNYQVEHAKYAIANGGLLPNGPGKGASRNFLPHPYSDMIYAFIIEEYGSIIGGVGLVLLYLILLLRSIKIATRCEKPFGAYVVTGLSMLIVFQALTNMAVATNVIPVTGQPLPLVSLGGTSTLFTCLAIGMILSVSRSVYDEDNPSKNQFKKEYGVA</sequence>
<evidence type="ECO:0000256" key="10">
    <source>
        <dbReference type="ARBA" id="ARBA00033270"/>
    </source>
</evidence>
<keyword evidence="4 16" id="KW-0812">Transmembrane</keyword>
<dbReference type="GO" id="GO:0032153">
    <property type="term" value="C:cell division site"/>
    <property type="evidence" value="ECO:0007669"/>
    <property type="project" value="TreeGrafter"/>
</dbReference>
<dbReference type="GO" id="GO:0009252">
    <property type="term" value="P:peptidoglycan biosynthetic process"/>
    <property type="evidence" value="ECO:0007669"/>
    <property type="project" value="UniProtKB-KW"/>
</dbReference>
<feature type="transmembrane region" description="Helical" evidence="16">
    <location>
        <begin position="14"/>
        <end position="36"/>
    </location>
</feature>
<evidence type="ECO:0000256" key="3">
    <source>
        <dbReference type="ARBA" id="ARBA00022679"/>
    </source>
</evidence>
<comment type="similarity">
    <text evidence="11">Belongs to the SEDS family. FtsW subfamily.</text>
</comment>
<evidence type="ECO:0000256" key="4">
    <source>
        <dbReference type="ARBA" id="ARBA00022692"/>
    </source>
</evidence>
<dbReference type="GO" id="GO:0051301">
    <property type="term" value="P:cell division"/>
    <property type="evidence" value="ECO:0007669"/>
    <property type="project" value="UniProtKB-KW"/>
</dbReference>
<keyword evidence="8 16" id="KW-0472">Membrane</keyword>
<dbReference type="GO" id="GO:0008955">
    <property type="term" value="F:peptidoglycan glycosyltransferase activity"/>
    <property type="evidence" value="ECO:0007669"/>
    <property type="project" value="UniProtKB-EC"/>
</dbReference>
<feature type="transmembrane region" description="Helical" evidence="16">
    <location>
        <begin position="146"/>
        <end position="162"/>
    </location>
</feature>
<dbReference type="PANTHER" id="PTHR30474">
    <property type="entry name" value="CELL CYCLE PROTEIN"/>
    <property type="match status" value="1"/>
</dbReference>
<feature type="transmembrane region" description="Helical" evidence="16">
    <location>
        <begin position="73"/>
        <end position="94"/>
    </location>
</feature>
<comment type="catalytic activity">
    <reaction evidence="15">
        <text>[GlcNAc-(1-&gt;4)-Mur2Ac(oyl-L-Ala-gamma-D-Glu-L-Lys-D-Ala-D-Ala)](n)-di-trans,octa-cis-undecaprenyl diphosphate + beta-D-GlcNAc-(1-&gt;4)-Mur2Ac(oyl-L-Ala-gamma-D-Glu-L-Lys-D-Ala-D-Ala)-di-trans,octa-cis-undecaprenyl diphosphate = [GlcNAc-(1-&gt;4)-Mur2Ac(oyl-L-Ala-gamma-D-Glu-L-Lys-D-Ala-D-Ala)](n+1)-di-trans,octa-cis-undecaprenyl diphosphate + di-trans,octa-cis-undecaprenyl diphosphate + H(+)</text>
        <dbReference type="Rhea" id="RHEA:23708"/>
        <dbReference type="Rhea" id="RHEA-COMP:9602"/>
        <dbReference type="Rhea" id="RHEA-COMP:9603"/>
        <dbReference type="ChEBI" id="CHEBI:15378"/>
        <dbReference type="ChEBI" id="CHEBI:58405"/>
        <dbReference type="ChEBI" id="CHEBI:60033"/>
        <dbReference type="ChEBI" id="CHEBI:78435"/>
        <dbReference type="EC" id="2.4.99.28"/>
    </reaction>
</comment>
<reference evidence="17 18" key="1">
    <citation type="submission" date="2019-08" db="EMBL/GenBank/DDBJ databases">
        <title>Genome of Luteibaculum oceani JCM 18817.</title>
        <authorList>
            <person name="Bowman J.P."/>
        </authorList>
    </citation>
    <scope>NUCLEOTIDE SEQUENCE [LARGE SCALE GENOMIC DNA]</scope>
    <source>
        <strain evidence="17 18">JCM 18817</strain>
    </source>
</reference>
<keyword evidence="7 16" id="KW-1133">Transmembrane helix</keyword>
<feature type="transmembrane region" description="Helical" evidence="16">
    <location>
        <begin position="273"/>
        <end position="300"/>
    </location>
</feature>
<keyword evidence="5" id="KW-0133">Cell shape</keyword>
<dbReference type="EMBL" id="VORB01000005">
    <property type="protein sequence ID" value="TXC78875.1"/>
    <property type="molecule type" value="Genomic_DNA"/>
</dbReference>
<evidence type="ECO:0000256" key="12">
    <source>
        <dbReference type="ARBA" id="ARBA00041185"/>
    </source>
</evidence>
<dbReference type="Pfam" id="PF01098">
    <property type="entry name" value="FTSW_RODA_SPOVE"/>
    <property type="match status" value="1"/>
</dbReference>
<keyword evidence="18" id="KW-1185">Reference proteome</keyword>
<feature type="transmembrane region" description="Helical" evidence="16">
    <location>
        <begin position="192"/>
        <end position="211"/>
    </location>
</feature>